<keyword evidence="3" id="KW-0812">Transmembrane</keyword>
<feature type="domain" description="Glycosyl transferase CAP10" evidence="4">
    <location>
        <begin position="225"/>
        <end position="470"/>
    </location>
</feature>
<comment type="subcellular location">
    <subcellularLocation>
        <location evidence="1">Endoplasmic reticulum lumen</location>
    </subcellularLocation>
</comment>
<reference evidence="5" key="1">
    <citation type="submission" date="2009-03" db="EMBL/GenBank/DDBJ databases">
        <title>Caligus clemensi ESTs and full-length cDNAs.</title>
        <authorList>
            <person name="Yasuike M."/>
            <person name="von Schalburg K."/>
            <person name="Cooper G."/>
            <person name="Leong J."/>
            <person name="Jones S.R.M."/>
            <person name="Koop B.F."/>
        </authorList>
    </citation>
    <scope>NUCLEOTIDE SEQUENCE</scope>
    <source>
        <tissue evidence="5">Whole</tissue>
    </source>
</reference>
<gene>
    <name evidence="5" type="primary">KDEL2</name>
</gene>
<dbReference type="AlphaFoldDB" id="C1C1F7"/>
<dbReference type="InterPro" id="IPR051091">
    <property type="entry name" value="O-Glucosyltr/Glycosyltrsf_90"/>
</dbReference>
<dbReference type="SMART" id="SM00672">
    <property type="entry name" value="CAP10"/>
    <property type="match status" value="1"/>
</dbReference>
<protein>
    <submittedName>
        <fullName evidence="5">KDEL motif-containing protein 2</fullName>
    </submittedName>
</protein>
<evidence type="ECO:0000313" key="5">
    <source>
        <dbReference type="EMBL" id="ACO15110.1"/>
    </source>
</evidence>
<comment type="function">
    <text evidence="2">Protein O-glucosyltransferase. Catalyzes the reaction that attaches glucose through an O-glycosidic linkage to a conserved serine residue found in the consensus sequence C-X-S-X-[PA]-C in epidermal growth factor-like repeats. Regulates Notch signaling by glucosylating Notch in the ER, glucosylation is required for the correct folding and cleavage of Notch.</text>
</comment>
<dbReference type="PANTHER" id="PTHR12203">
    <property type="entry name" value="KDEL LYS-ASP-GLU-LEU CONTAINING - RELATED"/>
    <property type="match status" value="1"/>
</dbReference>
<organism evidence="5">
    <name type="scientific">Caligus clemensi</name>
    <name type="common">Sea louse</name>
    <dbReference type="NCBI Taxonomy" id="344056"/>
    <lineage>
        <taxon>Eukaryota</taxon>
        <taxon>Metazoa</taxon>
        <taxon>Ecdysozoa</taxon>
        <taxon>Arthropoda</taxon>
        <taxon>Crustacea</taxon>
        <taxon>Multicrustacea</taxon>
        <taxon>Hexanauplia</taxon>
        <taxon>Copepoda</taxon>
        <taxon>Siphonostomatoida</taxon>
        <taxon>Caligidae</taxon>
        <taxon>Caligus</taxon>
    </lineage>
</organism>
<dbReference type="PANTHER" id="PTHR12203:SF122">
    <property type="entry name" value="GLYCOSYL TRANSFERASE CAP10 DOMAIN-CONTAINING PROTEIN"/>
    <property type="match status" value="1"/>
</dbReference>
<sequence>MEDDQKMAFLHRVFIIIIVIGFSRIYGGQITLSGPGLYPHKFRMPCQYFHIYSNDSINDNISVNIEGKFDGKSFHLSHEYYRSTEESFLVHYKMPPSVDSIQIRVYSNDTGMDVPGSPISIDERVASPHCHCPNKDFDEWLDESCGLDPQIVEDFEFYDRESTTIPWNISAFLEVLRSRYPNPRSQSYCHYALVDNEVYRTCFGEYVGFNMFVDNVLHYLTRITIIPDVEFIINLGDWPLWEKITNYPQAVPIISWCKNDNFSDILWPTYDLTQASLECMGRQEVHVFSVREESSHIPWHEKINKGIWRGRDSNTSRLKLVKLSKESPESLDAGITRYFFFRDMENELGIKDQMPFFDFFKYKYLVTVDGTVASYRLPYLLSGNSVVLKQESNYYEHYYKQLIPYVHYIPIKDDLSDLNQQIQWARVHEDLVQEISENGRKLVDDLLLPEKVFCYHGQVLREWRKRLAIKGKKVISPDMIHVPQPNTDSIYRQFCSCEHSKYSKSEL</sequence>
<dbReference type="GO" id="GO:0005788">
    <property type="term" value="C:endoplasmic reticulum lumen"/>
    <property type="evidence" value="ECO:0007669"/>
    <property type="project" value="UniProtKB-SubCell"/>
</dbReference>
<keyword evidence="3" id="KW-1133">Transmembrane helix</keyword>
<proteinExistence type="evidence at transcript level"/>
<evidence type="ECO:0000259" key="4">
    <source>
        <dbReference type="SMART" id="SM00672"/>
    </source>
</evidence>
<dbReference type="EMBL" id="BT080686">
    <property type="protein sequence ID" value="ACO15110.1"/>
    <property type="molecule type" value="mRNA"/>
</dbReference>
<evidence type="ECO:0000256" key="2">
    <source>
        <dbReference type="ARBA" id="ARBA00045690"/>
    </source>
</evidence>
<accession>C1C1F7</accession>
<dbReference type="Pfam" id="PF05686">
    <property type="entry name" value="Glyco_transf_90"/>
    <property type="match status" value="1"/>
</dbReference>
<dbReference type="InterPro" id="IPR006598">
    <property type="entry name" value="CAP10"/>
</dbReference>
<dbReference type="GO" id="GO:0046527">
    <property type="term" value="F:glucosyltransferase activity"/>
    <property type="evidence" value="ECO:0007669"/>
    <property type="project" value="TreeGrafter"/>
</dbReference>
<evidence type="ECO:0000256" key="3">
    <source>
        <dbReference type="SAM" id="Phobius"/>
    </source>
</evidence>
<feature type="transmembrane region" description="Helical" evidence="3">
    <location>
        <begin position="9"/>
        <end position="27"/>
    </location>
</feature>
<keyword evidence="3" id="KW-0472">Membrane</keyword>
<evidence type="ECO:0000256" key="1">
    <source>
        <dbReference type="ARBA" id="ARBA00004319"/>
    </source>
</evidence>
<name>C1C1F7_CALCM</name>